<name>U3ACX3_9EURY</name>
<keyword evidence="3" id="KW-1185">Reference proteome</keyword>
<gene>
    <name evidence="2" type="ORF">MBEHAL_1383</name>
</gene>
<feature type="region of interest" description="Disordered" evidence="1">
    <location>
        <begin position="1"/>
        <end position="57"/>
    </location>
</feature>
<reference evidence="2 3" key="1">
    <citation type="submission" date="2013-09" db="EMBL/GenBank/DDBJ databases">
        <title>Whole genome sequencing of Halarchaeum acidiphilum strain MH1-52-1.</title>
        <authorList>
            <person name="Shimane Y."/>
            <person name="Minegishi H."/>
            <person name="Nishi S."/>
            <person name="Echigo A."/>
            <person name="Shuto A."/>
            <person name="Konishi M."/>
            <person name="Ito T."/>
            <person name="Ohkuma M."/>
            <person name="Ohta Y."/>
            <person name="Nagano Y."/>
            <person name="Tsubouchi T."/>
            <person name="Mori K."/>
            <person name="Usui K."/>
            <person name="Kamekura M."/>
            <person name="Usami R."/>
            <person name="Takaki Y."/>
            <person name="Hatada Y."/>
        </authorList>
    </citation>
    <scope>NUCLEOTIDE SEQUENCE [LARGE SCALE GENOMIC DNA]</scope>
    <source>
        <strain evidence="2 3">JCM 16109</strain>
    </source>
</reference>
<protein>
    <submittedName>
        <fullName evidence="2">Uncharacterized protein</fullName>
    </submittedName>
</protein>
<feature type="compositionally biased region" description="Polar residues" evidence="1">
    <location>
        <begin position="1"/>
        <end position="11"/>
    </location>
</feature>
<accession>U3ACX3</accession>
<feature type="compositionally biased region" description="Basic and acidic residues" evidence="1">
    <location>
        <begin position="46"/>
        <end position="57"/>
    </location>
</feature>
<evidence type="ECO:0000313" key="2">
    <source>
        <dbReference type="EMBL" id="GAD52623.1"/>
    </source>
</evidence>
<organism evidence="2 3">
    <name type="scientific">Halarchaeum acidiphilum MH1-52-1</name>
    <dbReference type="NCBI Taxonomy" id="1261545"/>
    <lineage>
        <taxon>Archaea</taxon>
        <taxon>Methanobacteriati</taxon>
        <taxon>Methanobacteriota</taxon>
        <taxon>Stenosarchaea group</taxon>
        <taxon>Halobacteria</taxon>
        <taxon>Halobacteriales</taxon>
        <taxon>Halobacteriaceae</taxon>
    </lineage>
</organism>
<evidence type="ECO:0000313" key="3">
    <source>
        <dbReference type="Proteomes" id="UP000016986"/>
    </source>
</evidence>
<feature type="compositionally biased region" description="Low complexity" evidence="1">
    <location>
        <begin position="12"/>
        <end position="39"/>
    </location>
</feature>
<dbReference type="EMBL" id="BATA01000029">
    <property type="protein sequence ID" value="GAD52623.1"/>
    <property type="molecule type" value="Genomic_DNA"/>
</dbReference>
<dbReference type="Proteomes" id="UP000016986">
    <property type="component" value="Unassembled WGS sequence"/>
</dbReference>
<evidence type="ECO:0000256" key="1">
    <source>
        <dbReference type="SAM" id="MobiDB-lite"/>
    </source>
</evidence>
<proteinExistence type="predicted"/>
<sequence length="57" mass="5554">MSVPDSRSFTTAAGSGDSSPSGGACASGPAAVAASGSPARTSSTRDLFDSMRETRSV</sequence>
<comment type="caution">
    <text evidence="2">The sequence shown here is derived from an EMBL/GenBank/DDBJ whole genome shotgun (WGS) entry which is preliminary data.</text>
</comment>
<dbReference type="AlphaFoldDB" id="U3ACX3"/>